<dbReference type="AlphaFoldDB" id="A0AAV5GRW8"/>
<dbReference type="Proteomes" id="UP001342314">
    <property type="component" value="Unassembled WGS sequence"/>
</dbReference>
<keyword evidence="1 2" id="KW-0732">Signal</keyword>
<gene>
    <name evidence="3" type="ORF">Rhopal_005126-T1</name>
</gene>
<feature type="signal peptide" evidence="2">
    <location>
        <begin position="1"/>
        <end position="18"/>
    </location>
</feature>
<reference evidence="3 4" key="1">
    <citation type="submission" date="2021-12" db="EMBL/GenBank/DDBJ databases">
        <title>High titer production of polyol ester of fatty acids by Rhodotorula paludigena BS15 towards product separation-free biomass refinery.</title>
        <authorList>
            <person name="Mano J."/>
            <person name="Ono H."/>
            <person name="Tanaka T."/>
            <person name="Naito K."/>
            <person name="Sushida H."/>
            <person name="Ike M."/>
            <person name="Tokuyasu K."/>
            <person name="Kitaoka M."/>
        </authorList>
    </citation>
    <scope>NUCLEOTIDE SEQUENCE [LARGE SCALE GENOMIC DNA]</scope>
    <source>
        <strain evidence="3 4">BS15</strain>
    </source>
</reference>
<dbReference type="EMBL" id="BQKY01000010">
    <property type="protein sequence ID" value="GJN92097.1"/>
    <property type="molecule type" value="Genomic_DNA"/>
</dbReference>
<dbReference type="InterPro" id="IPR036908">
    <property type="entry name" value="RlpA-like_sf"/>
</dbReference>
<feature type="chain" id="PRO_5043540123" evidence="2">
    <location>
        <begin position="19"/>
        <end position="190"/>
    </location>
</feature>
<dbReference type="SUPFAM" id="SSF50685">
    <property type="entry name" value="Barwin-like endoglucanases"/>
    <property type="match status" value="1"/>
</dbReference>
<dbReference type="Gene3D" id="2.10.25.10">
    <property type="entry name" value="Laminin"/>
    <property type="match status" value="1"/>
</dbReference>
<dbReference type="PANTHER" id="PTHR31836:SF25">
    <property type="entry name" value="RLPA-LIKE PROTEIN DOUBLE-PSI BETA-BARREL DOMAIN-CONTAINING PROTEIN"/>
    <property type="match status" value="1"/>
</dbReference>
<evidence type="ECO:0000313" key="4">
    <source>
        <dbReference type="Proteomes" id="UP001342314"/>
    </source>
</evidence>
<proteinExistence type="predicted"/>
<name>A0AAV5GRW8_9BASI</name>
<dbReference type="PANTHER" id="PTHR31836">
    <property type="match status" value="1"/>
</dbReference>
<protein>
    <submittedName>
        <fullName evidence="3">Uncharacterized protein</fullName>
    </submittedName>
</protein>
<organism evidence="3 4">
    <name type="scientific">Rhodotorula paludigena</name>
    <dbReference type="NCBI Taxonomy" id="86838"/>
    <lineage>
        <taxon>Eukaryota</taxon>
        <taxon>Fungi</taxon>
        <taxon>Dikarya</taxon>
        <taxon>Basidiomycota</taxon>
        <taxon>Pucciniomycotina</taxon>
        <taxon>Microbotryomycetes</taxon>
        <taxon>Sporidiobolales</taxon>
        <taxon>Sporidiobolaceae</taxon>
        <taxon>Rhodotorula</taxon>
    </lineage>
</organism>
<sequence>MRASFVASFLALAAFVAAAPVAVVDETTSVAAVDVELAEADITFIDDDEEETTDVVNTLEKRGTKSCSKVSQCAKLAVPANAQRVCASKKCGWTCKSGYAKSGSKCVKKAAPKSSAVQFSTSASFSGKGTWFTQNGVAGSCGARNPDSALIVAMNTPQVSGGAHCGKFVTITNTANGKKVRAKVADESRA</sequence>
<evidence type="ECO:0000313" key="3">
    <source>
        <dbReference type="EMBL" id="GJN92097.1"/>
    </source>
</evidence>
<evidence type="ECO:0000256" key="2">
    <source>
        <dbReference type="SAM" id="SignalP"/>
    </source>
</evidence>
<accession>A0AAV5GRW8</accession>
<dbReference type="Gene3D" id="2.40.40.10">
    <property type="entry name" value="RlpA-like domain"/>
    <property type="match status" value="1"/>
</dbReference>
<evidence type="ECO:0000256" key="1">
    <source>
        <dbReference type="ARBA" id="ARBA00022729"/>
    </source>
</evidence>
<keyword evidence="4" id="KW-1185">Reference proteome</keyword>
<comment type="caution">
    <text evidence="3">The sequence shown here is derived from an EMBL/GenBank/DDBJ whole genome shotgun (WGS) entry which is preliminary data.</text>
</comment>
<dbReference type="CDD" id="cd22191">
    <property type="entry name" value="DPBB_RlpA_EXP_N-like"/>
    <property type="match status" value="1"/>
</dbReference>
<dbReference type="InterPro" id="IPR051477">
    <property type="entry name" value="Expansin_CellWall"/>
</dbReference>